<dbReference type="AlphaFoldDB" id="A0A1G9HDF6"/>
<dbReference type="Gene3D" id="3.30.70.270">
    <property type="match status" value="1"/>
</dbReference>
<protein>
    <recommendedName>
        <fullName evidence="3">GGDEF domain-containing protein</fullName>
    </recommendedName>
</protein>
<keyword evidence="2" id="KW-1185">Reference proteome</keyword>
<dbReference type="RefSeq" id="WP_089757737.1">
    <property type="nucleotide sequence ID" value="NZ_FNGO01000001.1"/>
</dbReference>
<dbReference type="EMBL" id="FNGO01000001">
    <property type="protein sequence ID" value="SDL10754.1"/>
    <property type="molecule type" value="Genomic_DNA"/>
</dbReference>
<name>A0A1G9HDF6_9FIRM</name>
<gene>
    <name evidence="1" type="ORF">SAMN04488692_101176</name>
</gene>
<dbReference type="OrthoDB" id="142950at2"/>
<accession>A0A1G9HDF6</accession>
<dbReference type="InterPro" id="IPR043128">
    <property type="entry name" value="Rev_trsase/Diguanyl_cyclase"/>
</dbReference>
<dbReference type="SUPFAM" id="SSF55073">
    <property type="entry name" value="Nucleotide cyclase"/>
    <property type="match status" value="1"/>
</dbReference>
<proteinExistence type="predicted"/>
<evidence type="ECO:0008006" key="3">
    <source>
        <dbReference type="Google" id="ProtNLM"/>
    </source>
</evidence>
<dbReference type="STRING" id="321763.SAMN04488692_101176"/>
<organism evidence="1 2">
    <name type="scientific">Halarsenatibacter silvermanii</name>
    <dbReference type="NCBI Taxonomy" id="321763"/>
    <lineage>
        <taxon>Bacteria</taxon>
        <taxon>Bacillati</taxon>
        <taxon>Bacillota</taxon>
        <taxon>Clostridia</taxon>
        <taxon>Halanaerobiales</taxon>
        <taxon>Halarsenatibacteraceae</taxon>
        <taxon>Halarsenatibacter</taxon>
    </lineage>
</organism>
<evidence type="ECO:0000313" key="2">
    <source>
        <dbReference type="Proteomes" id="UP000199476"/>
    </source>
</evidence>
<dbReference type="InterPro" id="IPR029787">
    <property type="entry name" value="Nucleotide_cyclase"/>
</dbReference>
<reference evidence="1 2" key="1">
    <citation type="submission" date="2016-10" db="EMBL/GenBank/DDBJ databases">
        <authorList>
            <person name="de Groot N.N."/>
        </authorList>
    </citation>
    <scope>NUCLEOTIDE SEQUENCE [LARGE SCALE GENOMIC DNA]</scope>
    <source>
        <strain evidence="1 2">SLAS-1</strain>
    </source>
</reference>
<dbReference type="Proteomes" id="UP000199476">
    <property type="component" value="Unassembled WGS sequence"/>
</dbReference>
<sequence length="128" mass="15205">MDNDLSSPGPMVCDKKTFLHIFELEKRRAEREWHSSYLSRLKLELSEGNGEEIKEAADEMMTVLKNRIRSGDTVCRWDTKDFFLILHDIEREDIKGVVKRLKNHYFNRSGLAEEIELDWNYSPFPQRN</sequence>
<evidence type="ECO:0000313" key="1">
    <source>
        <dbReference type="EMBL" id="SDL10754.1"/>
    </source>
</evidence>